<evidence type="ECO:0000313" key="2">
    <source>
        <dbReference type="Proteomes" id="UP000559987"/>
    </source>
</evidence>
<gene>
    <name evidence="1" type="ORF">FHS30_000129</name>
</gene>
<proteinExistence type="predicted"/>
<dbReference type="Proteomes" id="UP000559987">
    <property type="component" value="Unassembled WGS sequence"/>
</dbReference>
<organism evidence="1 2">
    <name type="scientific">Simiduia aestuariiviva</name>
    <dbReference type="NCBI Taxonomy" id="1510459"/>
    <lineage>
        <taxon>Bacteria</taxon>
        <taxon>Pseudomonadati</taxon>
        <taxon>Pseudomonadota</taxon>
        <taxon>Gammaproteobacteria</taxon>
        <taxon>Cellvibrionales</taxon>
        <taxon>Cellvibrionaceae</taxon>
        <taxon>Simiduia</taxon>
    </lineage>
</organism>
<name>A0A839UHL1_9GAMM</name>
<sequence length="132" mass="14963">MSMDKFSITSSSSKEQYIFSERDGEFFKFEVVAESVHASRKVTTYTDEFGIANLFSKLSEFNSPWTGVESWKSLEGEFEMAVTCNSTGHVTIQVKLTQWSSGSEDWHLTVHLNTELGQLQQVANEVRAFFNA</sequence>
<keyword evidence="2" id="KW-1185">Reference proteome</keyword>
<protein>
    <submittedName>
        <fullName evidence="1">Uncharacterized protein</fullName>
    </submittedName>
</protein>
<comment type="caution">
    <text evidence="1">The sequence shown here is derived from an EMBL/GenBank/DDBJ whole genome shotgun (WGS) entry which is preliminary data.</text>
</comment>
<dbReference type="InterPro" id="IPR046196">
    <property type="entry name" value="DUF6228"/>
</dbReference>
<dbReference type="AlphaFoldDB" id="A0A839UHL1"/>
<evidence type="ECO:0000313" key="1">
    <source>
        <dbReference type="EMBL" id="MBB3166953.1"/>
    </source>
</evidence>
<dbReference type="EMBL" id="JACHXZ010000001">
    <property type="protein sequence ID" value="MBB3166953.1"/>
    <property type="molecule type" value="Genomic_DNA"/>
</dbReference>
<reference evidence="1 2" key="1">
    <citation type="submission" date="2020-08" db="EMBL/GenBank/DDBJ databases">
        <title>Genomic Encyclopedia of Type Strains, Phase III (KMG-III): the genomes of soil and plant-associated and newly described type strains.</title>
        <authorList>
            <person name="Whitman W."/>
        </authorList>
    </citation>
    <scope>NUCLEOTIDE SEQUENCE [LARGE SCALE GENOMIC DNA]</scope>
    <source>
        <strain evidence="1 2">CECT 8571</strain>
    </source>
</reference>
<dbReference type="Pfam" id="PF19739">
    <property type="entry name" value="DUF6228"/>
    <property type="match status" value="1"/>
</dbReference>
<accession>A0A839UHL1</accession>